<dbReference type="PANTHER" id="PTHR32494">
    <property type="entry name" value="ALLANTOATE DEIMINASE-RELATED"/>
    <property type="match status" value="1"/>
</dbReference>
<protein>
    <submittedName>
        <fullName evidence="10">Allantoate deiminase</fullName>
        <ecNumber evidence="10">3.5.3.9</ecNumber>
    </submittedName>
</protein>
<dbReference type="PIRSF" id="PIRSF001235">
    <property type="entry name" value="Amidase_carbamoylase"/>
    <property type="match status" value="1"/>
</dbReference>
<feature type="binding site" evidence="7">
    <location>
        <position position="80"/>
    </location>
    <ligand>
        <name>Zn(2+)</name>
        <dbReference type="ChEBI" id="CHEBI:29105"/>
        <label>1</label>
    </ligand>
</feature>
<evidence type="ECO:0000256" key="4">
    <source>
        <dbReference type="ARBA" id="ARBA00022723"/>
    </source>
</evidence>
<keyword evidence="7" id="KW-0862">Zinc</keyword>
<feature type="binding site" evidence="7">
    <location>
        <position position="126"/>
    </location>
    <ligand>
        <name>Zn(2+)</name>
        <dbReference type="ChEBI" id="CHEBI:29105"/>
        <label>2</label>
    </ligand>
</feature>
<feature type="domain" description="Peptidase M20 dimerisation" evidence="9">
    <location>
        <begin position="210"/>
        <end position="309"/>
    </location>
</feature>
<dbReference type="Pfam" id="PF01546">
    <property type="entry name" value="Peptidase_M20"/>
    <property type="match status" value="1"/>
</dbReference>
<feature type="binding site" evidence="7">
    <location>
        <position position="91"/>
    </location>
    <ligand>
        <name>Zn(2+)</name>
        <dbReference type="ChEBI" id="CHEBI:29105"/>
        <label>2</label>
    </ligand>
</feature>
<dbReference type="CDD" id="cd03884">
    <property type="entry name" value="M20_bAS"/>
    <property type="match status" value="1"/>
</dbReference>
<comment type="cofactor">
    <cofactor evidence="1">
        <name>Mn(2+)</name>
        <dbReference type="ChEBI" id="CHEBI:29035"/>
    </cofactor>
</comment>
<keyword evidence="6" id="KW-0464">Manganese</keyword>
<comment type="cofactor">
    <cofactor evidence="7">
        <name>Zn(2+)</name>
        <dbReference type="ChEBI" id="CHEBI:29105"/>
    </cofactor>
    <text evidence="7">Binds 2 Zn(2+) ions per subunit.</text>
</comment>
<feature type="binding site" evidence="8">
    <location>
        <position position="215"/>
    </location>
    <ligand>
        <name>allantoate</name>
        <dbReference type="ChEBI" id="CHEBI:17536"/>
    </ligand>
</feature>
<evidence type="ECO:0000259" key="9">
    <source>
        <dbReference type="Pfam" id="PF07687"/>
    </source>
</evidence>
<dbReference type="AlphaFoldDB" id="A0A7X0AZ67"/>
<gene>
    <name evidence="10" type="ORF">FHS74_003371</name>
</gene>
<dbReference type="EC" id="3.5.3.9" evidence="10"/>
<evidence type="ECO:0000256" key="6">
    <source>
        <dbReference type="ARBA" id="ARBA00023211"/>
    </source>
</evidence>
<proteinExistence type="inferred from homology"/>
<reference evidence="10 11" key="1">
    <citation type="submission" date="2020-08" db="EMBL/GenBank/DDBJ databases">
        <title>Genomic Encyclopedia of Type Strains, Phase IV (KMG-IV): sequencing the most valuable type-strain genomes for metagenomic binning, comparative biology and taxonomic classification.</title>
        <authorList>
            <person name="Goeker M."/>
        </authorList>
    </citation>
    <scope>NUCLEOTIDE SEQUENCE [LARGE SCALE GENOMIC DNA]</scope>
    <source>
        <strain evidence="10 11">DSM 22198</strain>
    </source>
</reference>
<dbReference type="InterPro" id="IPR011650">
    <property type="entry name" value="Peptidase_M20_dimer"/>
</dbReference>
<dbReference type="Proteomes" id="UP000539175">
    <property type="component" value="Unassembled WGS sequence"/>
</dbReference>
<comment type="caution">
    <text evidence="10">The sequence shown here is derived from an EMBL/GenBank/DDBJ whole genome shotgun (WGS) entry which is preliminary data.</text>
</comment>
<feature type="binding site" evidence="8">
    <location>
        <position position="287"/>
    </location>
    <ligand>
        <name>allantoate</name>
        <dbReference type="ChEBI" id="CHEBI:17536"/>
    </ligand>
</feature>
<evidence type="ECO:0000256" key="3">
    <source>
        <dbReference type="ARBA" id="ARBA00011738"/>
    </source>
</evidence>
<keyword evidence="4 7" id="KW-0479">Metal-binding</keyword>
<evidence type="ECO:0000256" key="2">
    <source>
        <dbReference type="ARBA" id="ARBA00006153"/>
    </source>
</evidence>
<evidence type="ECO:0000256" key="5">
    <source>
        <dbReference type="ARBA" id="ARBA00022801"/>
    </source>
</evidence>
<keyword evidence="5 10" id="KW-0378">Hydrolase</keyword>
<dbReference type="GO" id="GO:0046872">
    <property type="term" value="F:metal ion binding"/>
    <property type="evidence" value="ECO:0007669"/>
    <property type="project" value="UniProtKB-KW"/>
</dbReference>
<dbReference type="RefSeq" id="WP_246463186.1">
    <property type="nucleotide sequence ID" value="NZ_JACIIZ010000009.1"/>
</dbReference>
<feature type="binding site" evidence="7">
    <location>
        <position position="381"/>
    </location>
    <ligand>
        <name>Zn(2+)</name>
        <dbReference type="ChEBI" id="CHEBI:29105"/>
        <label>2</label>
    </ligand>
</feature>
<keyword evidence="11" id="KW-1185">Reference proteome</keyword>
<comment type="subunit">
    <text evidence="3">Homodimer.</text>
</comment>
<feature type="binding site" evidence="7">
    <location>
        <position position="91"/>
    </location>
    <ligand>
        <name>Zn(2+)</name>
        <dbReference type="ChEBI" id="CHEBI:29105"/>
        <label>1</label>
    </ligand>
</feature>
<dbReference type="InterPro" id="IPR036264">
    <property type="entry name" value="Bact_exopeptidase_dim_dom"/>
</dbReference>
<comment type="similarity">
    <text evidence="2">Belongs to the peptidase M20 family.</text>
</comment>
<feature type="binding site" evidence="8">
    <location>
        <position position="274"/>
    </location>
    <ligand>
        <name>allantoate</name>
        <dbReference type="ChEBI" id="CHEBI:17536"/>
    </ligand>
</feature>
<evidence type="ECO:0000256" key="1">
    <source>
        <dbReference type="ARBA" id="ARBA00001936"/>
    </source>
</evidence>
<name>A0A7X0AZ67_9PROT</name>
<dbReference type="InterPro" id="IPR010158">
    <property type="entry name" value="Amidase_Cbmase"/>
</dbReference>
<evidence type="ECO:0000313" key="10">
    <source>
        <dbReference type="EMBL" id="MBB6252803.1"/>
    </source>
</evidence>
<sequence>MSGIFGPALMARLENFARHSADAPALTRLYLTREHRAAADQLLIWMREAGMEAHVDAAGTVVGRYEGLAPNQPALLLGSHIDTVRNAGRYDGNLGVLAAVTAVAELNRRGERLPYAIEVLGFGDEEGVRFPVTLTGSRAVAGTLAPDAMAARDRDGVTLGEALKLFGGDPARLDAVARDPAKVLGFVEVHIEQGPVLESLNLPLGIVTAINGASRYAVTITGQAGHAGTVPMGLRRDALAAAAEMVLAVEARGGAEPDLVATVGRIEAKPGAINVIPGQVTFTIDLRSPSDDSRRQAAADLAETLTAIAGRRGVTLELRQTHDAAAARCHPGLMRQLDQAVARAGLSIHRLPSGAGHDAMALAALCPIAMLFVRCKGGVSHHPAESITGPDADLAVAVLLDFLRRFEPVSPIAPYPAKGPLS</sequence>
<dbReference type="SUPFAM" id="SSF53187">
    <property type="entry name" value="Zn-dependent exopeptidases"/>
    <property type="match status" value="1"/>
</dbReference>
<organism evidence="10 11">
    <name type="scientific">Nitrospirillum iridis</name>
    <dbReference type="NCBI Taxonomy" id="765888"/>
    <lineage>
        <taxon>Bacteria</taxon>
        <taxon>Pseudomonadati</taxon>
        <taxon>Pseudomonadota</taxon>
        <taxon>Alphaproteobacteria</taxon>
        <taxon>Rhodospirillales</taxon>
        <taxon>Azospirillaceae</taxon>
        <taxon>Nitrospirillum</taxon>
    </lineage>
</organism>
<evidence type="ECO:0000256" key="8">
    <source>
        <dbReference type="PIRSR" id="PIRSR001235-2"/>
    </source>
</evidence>
<feature type="binding site" evidence="7">
    <location>
        <position position="190"/>
    </location>
    <ligand>
        <name>Zn(2+)</name>
        <dbReference type="ChEBI" id="CHEBI:29105"/>
        <label>1</label>
    </ligand>
</feature>
<evidence type="ECO:0000313" key="11">
    <source>
        <dbReference type="Proteomes" id="UP000539175"/>
    </source>
</evidence>
<dbReference type="Pfam" id="PF07687">
    <property type="entry name" value="M20_dimer"/>
    <property type="match status" value="1"/>
</dbReference>
<evidence type="ECO:0000256" key="7">
    <source>
        <dbReference type="PIRSR" id="PIRSR001235-1"/>
    </source>
</evidence>
<dbReference type="NCBIfam" id="TIGR01879">
    <property type="entry name" value="hydantase"/>
    <property type="match status" value="1"/>
</dbReference>
<dbReference type="PANTHER" id="PTHR32494:SF19">
    <property type="entry name" value="ALLANTOATE DEIMINASE-RELATED"/>
    <property type="match status" value="1"/>
</dbReference>
<dbReference type="SUPFAM" id="SSF55031">
    <property type="entry name" value="Bacterial exopeptidase dimerisation domain"/>
    <property type="match status" value="1"/>
</dbReference>
<dbReference type="GO" id="GO:0047652">
    <property type="term" value="F:allantoate deiminase activity"/>
    <property type="evidence" value="ECO:0007669"/>
    <property type="project" value="UniProtKB-EC"/>
</dbReference>
<dbReference type="NCBIfam" id="NF006775">
    <property type="entry name" value="PRK09290.2-5"/>
    <property type="match status" value="1"/>
</dbReference>
<dbReference type="Gene3D" id="3.40.630.10">
    <property type="entry name" value="Zn peptidases"/>
    <property type="match status" value="1"/>
</dbReference>
<accession>A0A7X0AZ67</accession>
<dbReference type="EMBL" id="JACIIZ010000009">
    <property type="protein sequence ID" value="MBB6252803.1"/>
    <property type="molecule type" value="Genomic_DNA"/>
</dbReference>
<dbReference type="InterPro" id="IPR002933">
    <property type="entry name" value="Peptidase_M20"/>
</dbReference>
<dbReference type="Gene3D" id="3.30.70.360">
    <property type="match status" value="1"/>
</dbReference>